<name>A0ABN8IR39_9NEOP</name>
<evidence type="ECO:0000256" key="1">
    <source>
        <dbReference type="ARBA" id="ARBA00010795"/>
    </source>
</evidence>
<organism evidence="3 4">
    <name type="scientific">Iphiclides podalirius</name>
    <name type="common">scarce swallowtail</name>
    <dbReference type="NCBI Taxonomy" id="110791"/>
    <lineage>
        <taxon>Eukaryota</taxon>
        <taxon>Metazoa</taxon>
        <taxon>Ecdysozoa</taxon>
        <taxon>Arthropoda</taxon>
        <taxon>Hexapoda</taxon>
        <taxon>Insecta</taxon>
        <taxon>Pterygota</taxon>
        <taxon>Neoptera</taxon>
        <taxon>Endopterygota</taxon>
        <taxon>Lepidoptera</taxon>
        <taxon>Glossata</taxon>
        <taxon>Ditrysia</taxon>
        <taxon>Papilionoidea</taxon>
        <taxon>Papilionidae</taxon>
        <taxon>Papilioninae</taxon>
        <taxon>Iphiclides</taxon>
    </lineage>
</organism>
<protein>
    <submittedName>
        <fullName evidence="3">Uncharacterized protein</fullName>
    </submittedName>
</protein>
<reference evidence="3" key="1">
    <citation type="submission" date="2022-03" db="EMBL/GenBank/DDBJ databases">
        <authorList>
            <person name="Martin H S."/>
        </authorList>
    </citation>
    <scope>NUCLEOTIDE SEQUENCE</scope>
</reference>
<proteinExistence type="inferred from homology"/>
<dbReference type="Gene3D" id="2.60.270.50">
    <property type="match status" value="1"/>
</dbReference>
<dbReference type="Proteomes" id="UP000837857">
    <property type="component" value="Chromosome 29"/>
</dbReference>
<dbReference type="InterPro" id="IPR009413">
    <property type="entry name" value="Aegerolysin-typ"/>
</dbReference>
<feature type="signal peptide" evidence="2">
    <location>
        <begin position="1"/>
        <end position="24"/>
    </location>
</feature>
<keyword evidence="2" id="KW-0732">Signal</keyword>
<keyword evidence="4" id="KW-1185">Reference proteome</keyword>
<evidence type="ECO:0000313" key="3">
    <source>
        <dbReference type="EMBL" id="CAH2062174.1"/>
    </source>
</evidence>
<dbReference type="Pfam" id="PF06355">
    <property type="entry name" value="Aegerolysin"/>
    <property type="match status" value="1"/>
</dbReference>
<feature type="chain" id="PRO_5047281327" evidence="2">
    <location>
        <begin position="25"/>
        <end position="155"/>
    </location>
</feature>
<comment type="similarity">
    <text evidence="1">Belongs to the aegerolysin family.</text>
</comment>
<sequence>MKTTSAISFAALFVLFICVTSIRTHPLLVDRFANFIVANGKTVSEEGSIMNAALSWGKWQQGDEDVTTVNYIGFNTAKAASFRASGRDGSPSGAEGTFDIYEGGRRIALVEFSIPFWGGNEVKIHEFDDQFVCNQKGLTAKGSPTINIKCHRIPS</sequence>
<evidence type="ECO:0000313" key="4">
    <source>
        <dbReference type="Proteomes" id="UP000837857"/>
    </source>
</evidence>
<feature type="non-terminal residue" evidence="3">
    <location>
        <position position="155"/>
    </location>
</feature>
<gene>
    <name evidence="3" type="ORF">IPOD504_LOCUS11741</name>
</gene>
<accession>A0ABN8IR39</accession>
<dbReference type="EMBL" id="OW152841">
    <property type="protein sequence ID" value="CAH2062174.1"/>
    <property type="molecule type" value="Genomic_DNA"/>
</dbReference>
<evidence type="ECO:0000256" key="2">
    <source>
        <dbReference type="SAM" id="SignalP"/>
    </source>
</evidence>